<evidence type="ECO:0000313" key="2">
    <source>
        <dbReference type="EMBL" id="JAP99387.1"/>
    </source>
</evidence>
<dbReference type="SUPFAM" id="SSF53474">
    <property type="entry name" value="alpha/beta-Hydrolases"/>
    <property type="match status" value="1"/>
</dbReference>
<accession>A0A0A9XR68</accession>
<reference evidence="2" key="3">
    <citation type="journal article" date="2016" name="Gigascience">
        <title>De novo construction of an expanded transcriptome assembly for the western tarnished plant bug, Lygus hesperus.</title>
        <authorList>
            <person name="Tassone E.E."/>
            <person name="Geib S.M."/>
            <person name="Hall B."/>
            <person name="Fabrick J.A."/>
            <person name="Brent C.S."/>
            <person name="Hull J.J."/>
        </authorList>
    </citation>
    <scope>NUCLEOTIDE SEQUENCE</scope>
</reference>
<gene>
    <name evidence="3" type="primary">CD029_6</name>
    <name evidence="2" type="synonym">CD029_8</name>
    <name evidence="1" type="ORF">CM83_40712</name>
    <name evidence="2" type="ORF">g.73468</name>
    <name evidence="3" type="ORF">g.73474</name>
</gene>
<sequence>MGKCSMVDRIYRSLLLSKYFTKGWGSPKDIKRLLEFRKDVSDRNKCVHLVPDWYPVEITKDQVSRGVRYVEGKFHSPFDLYLPELLPHEVKSAHFQMILPVEWKNENYKPICIHMAGTGDHFYWRRRYLMAKPLLEEAGIASIIVENPFYGVRKPPKQKRSILNNVLDIFTMGGCLIMEGMVLYNWCKKNGIGPVGFSGYSMGGHMASLAATSIPEPVVLVPCLSWSTASGVFTEGVMSKAIDWELLLAQYNQNHSFKNDIKNMVKDLSDDAFRAGQNWIKQYSAVDSKPLPKIDGAVTMMNDLNDEKYSNVPFNGLSQKAVVGWQDDIKKLSWSPENSIEKHGTGSSYSTSVYEQRFALLQRLNHILFSSEKVGQVDWAQQEAFHFMKGIMDECTHIANFTTPIDTSLIISVCAVDDGYVPRCGVTDIRAVWPDAEVRYVQGGHVTAFVLHQKAFRKAIVDAFDRYRQKYIFA</sequence>
<dbReference type="InterPro" id="IPR019149">
    <property type="entry name" value="ABHD18"/>
</dbReference>
<dbReference type="EMBL" id="GBHO01020387">
    <property type="protein sequence ID" value="JAG23217.1"/>
    <property type="molecule type" value="Transcribed_RNA"/>
</dbReference>
<dbReference type="EMBL" id="GDHC01017313">
    <property type="protein sequence ID" value="JAQ01316.1"/>
    <property type="molecule type" value="Transcribed_RNA"/>
</dbReference>
<dbReference type="EMBL" id="GDHC01019241">
    <property type="protein sequence ID" value="JAP99387.1"/>
    <property type="molecule type" value="Transcribed_RNA"/>
</dbReference>
<dbReference type="Pfam" id="PF09752">
    <property type="entry name" value="ABHD18"/>
    <property type="match status" value="1"/>
</dbReference>
<name>A0A0A9XR68_LYGHE</name>
<dbReference type="InterPro" id="IPR029058">
    <property type="entry name" value="AB_hydrolase_fold"/>
</dbReference>
<dbReference type="Gene3D" id="3.40.50.1820">
    <property type="entry name" value="alpha/beta hydrolase"/>
    <property type="match status" value="1"/>
</dbReference>
<proteinExistence type="predicted"/>
<reference evidence="1" key="1">
    <citation type="journal article" date="2014" name="PLoS ONE">
        <title>Transcriptome-Based Identification of ABC Transporters in the Western Tarnished Plant Bug Lygus hesperus.</title>
        <authorList>
            <person name="Hull J.J."/>
            <person name="Chaney K."/>
            <person name="Geib S.M."/>
            <person name="Fabrick J.A."/>
            <person name="Brent C.S."/>
            <person name="Walsh D."/>
            <person name="Lavine L.C."/>
        </authorList>
    </citation>
    <scope>NUCLEOTIDE SEQUENCE</scope>
</reference>
<evidence type="ECO:0000313" key="1">
    <source>
        <dbReference type="EMBL" id="JAG23217.1"/>
    </source>
</evidence>
<evidence type="ECO:0000313" key="3">
    <source>
        <dbReference type="EMBL" id="JAQ01316.1"/>
    </source>
</evidence>
<dbReference type="PANTHER" id="PTHR13617:SF14">
    <property type="entry name" value="PROTEIN ABHD18"/>
    <property type="match status" value="1"/>
</dbReference>
<protein>
    <submittedName>
        <fullName evidence="2">Uncharacterized protein C4orf29</fullName>
    </submittedName>
</protein>
<reference evidence="1" key="2">
    <citation type="submission" date="2014-07" db="EMBL/GenBank/DDBJ databases">
        <authorList>
            <person name="Hull J."/>
        </authorList>
    </citation>
    <scope>NUCLEOTIDE SEQUENCE</scope>
</reference>
<dbReference type="PANTHER" id="PTHR13617">
    <property type="entry name" value="PROTEIN ABHD18"/>
    <property type="match status" value="1"/>
</dbReference>
<dbReference type="AlphaFoldDB" id="A0A0A9XR68"/>
<organism evidence="1">
    <name type="scientific">Lygus hesperus</name>
    <name type="common">Western plant bug</name>
    <dbReference type="NCBI Taxonomy" id="30085"/>
    <lineage>
        <taxon>Eukaryota</taxon>
        <taxon>Metazoa</taxon>
        <taxon>Ecdysozoa</taxon>
        <taxon>Arthropoda</taxon>
        <taxon>Hexapoda</taxon>
        <taxon>Insecta</taxon>
        <taxon>Pterygota</taxon>
        <taxon>Neoptera</taxon>
        <taxon>Paraneoptera</taxon>
        <taxon>Hemiptera</taxon>
        <taxon>Heteroptera</taxon>
        <taxon>Panheteroptera</taxon>
        <taxon>Cimicomorpha</taxon>
        <taxon>Miridae</taxon>
        <taxon>Mirini</taxon>
        <taxon>Lygus</taxon>
    </lineage>
</organism>